<reference evidence="2 3" key="1">
    <citation type="submission" date="2019-01" db="EMBL/GenBank/DDBJ databases">
        <title>Sequencing of cultivated peanut Arachis hypogaea provides insights into genome evolution and oil improvement.</title>
        <authorList>
            <person name="Chen X."/>
        </authorList>
    </citation>
    <scope>NUCLEOTIDE SEQUENCE [LARGE SCALE GENOMIC DNA]</scope>
    <source>
        <strain evidence="3">cv. Fuhuasheng</strain>
        <tissue evidence="2">Leaves</tissue>
    </source>
</reference>
<dbReference type="Proteomes" id="UP000289738">
    <property type="component" value="Chromosome A01"/>
</dbReference>
<evidence type="ECO:0000313" key="2">
    <source>
        <dbReference type="EMBL" id="RYR80087.1"/>
    </source>
</evidence>
<organism evidence="2 3">
    <name type="scientific">Arachis hypogaea</name>
    <name type="common">Peanut</name>
    <dbReference type="NCBI Taxonomy" id="3818"/>
    <lineage>
        <taxon>Eukaryota</taxon>
        <taxon>Viridiplantae</taxon>
        <taxon>Streptophyta</taxon>
        <taxon>Embryophyta</taxon>
        <taxon>Tracheophyta</taxon>
        <taxon>Spermatophyta</taxon>
        <taxon>Magnoliopsida</taxon>
        <taxon>eudicotyledons</taxon>
        <taxon>Gunneridae</taxon>
        <taxon>Pentapetalae</taxon>
        <taxon>rosids</taxon>
        <taxon>fabids</taxon>
        <taxon>Fabales</taxon>
        <taxon>Fabaceae</taxon>
        <taxon>Papilionoideae</taxon>
        <taxon>50 kb inversion clade</taxon>
        <taxon>dalbergioids sensu lato</taxon>
        <taxon>Dalbergieae</taxon>
        <taxon>Pterocarpus clade</taxon>
        <taxon>Arachis</taxon>
    </lineage>
</organism>
<evidence type="ECO:0000259" key="1">
    <source>
        <dbReference type="Pfam" id="PF21889"/>
    </source>
</evidence>
<evidence type="ECO:0000313" key="3">
    <source>
        <dbReference type="Proteomes" id="UP000289738"/>
    </source>
</evidence>
<comment type="caution">
    <text evidence="2">The sequence shown here is derived from an EMBL/GenBank/DDBJ whole genome shotgun (WGS) entry which is preliminary data.</text>
</comment>
<keyword evidence="3" id="KW-1185">Reference proteome</keyword>
<dbReference type="EMBL" id="SDMP01000001">
    <property type="protein sequence ID" value="RYR80087.1"/>
    <property type="molecule type" value="Genomic_DNA"/>
</dbReference>
<gene>
    <name evidence="2" type="ORF">Ahy_A01g004865</name>
</gene>
<dbReference type="InterPro" id="IPR054080">
    <property type="entry name" value="TPR1-like_2nd"/>
</dbReference>
<dbReference type="Pfam" id="PF21889">
    <property type="entry name" value="TPR1-like_2nd"/>
    <property type="match status" value="1"/>
</dbReference>
<protein>
    <recommendedName>
        <fullName evidence="1">TPR1-like CTLH-containing domain-containing protein</fullName>
    </recommendedName>
</protein>
<dbReference type="STRING" id="3818.A0A445EXE3"/>
<proteinExistence type="predicted"/>
<dbReference type="InterPro" id="IPR032675">
    <property type="entry name" value="LRR_dom_sf"/>
</dbReference>
<sequence length="91" mass="10463">MKNFEHKALDSKFDYVEKFLSAFTRVDENEHSTYIYINLNKQGFVCHGNGCKKLRNLILSDCYLLSHKGLEVIATGCKELTHLEINGCHNI</sequence>
<name>A0A445EXE3_ARAHY</name>
<dbReference type="AlphaFoldDB" id="A0A445EXE3"/>
<dbReference type="Gene3D" id="3.80.10.10">
    <property type="entry name" value="Ribonuclease Inhibitor"/>
    <property type="match status" value="1"/>
</dbReference>
<accession>A0A445EXE3</accession>
<dbReference type="SUPFAM" id="SSF52047">
    <property type="entry name" value="RNI-like"/>
    <property type="match status" value="1"/>
</dbReference>
<feature type="domain" description="TPR1-like CTLH-containing" evidence="1">
    <location>
        <begin position="1"/>
        <end position="45"/>
    </location>
</feature>